<organism evidence="1 2">
    <name type="scientific">Diversispora epigaea</name>
    <dbReference type="NCBI Taxonomy" id="1348612"/>
    <lineage>
        <taxon>Eukaryota</taxon>
        <taxon>Fungi</taxon>
        <taxon>Fungi incertae sedis</taxon>
        <taxon>Mucoromycota</taxon>
        <taxon>Glomeromycotina</taxon>
        <taxon>Glomeromycetes</taxon>
        <taxon>Diversisporales</taxon>
        <taxon>Diversisporaceae</taxon>
        <taxon>Diversispora</taxon>
    </lineage>
</organism>
<gene>
    <name evidence="1" type="ORF">Glove_357g23</name>
</gene>
<dbReference type="Proteomes" id="UP000266861">
    <property type="component" value="Unassembled WGS sequence"/>
</dbReference>
<evidence type="ECO:0000313" key="2">
    <source>
        <dbReference type="Proteomes" id="UP000266861"/>
    </source>
</evidence>
<dbReference type="EMBL" id="PQFF01000325">
    <property type="protein sequence ID" value="RHZ60180.1"/>
    <property type="molecule type" value="Genomic_DNA"/>
</dbReference>
<keyword evidence="2" id="KW-1185">Reference proteome</keyword>
<proteinExistence type="predicted"/>
<sequence>MQKIKYFLRGKSHIIDEILESSTPLITPKHKKHPNSFVMRIIFKIWIRNLVHNIIVSRPCINKNATKDVGIINRMDYACDGDDELAQFNASGYIR</sequence>
<comment type="caution">
    <text evidence="1">The sequence shown here is derived from an EMBL/GenBank/DDBJ whole genome shotgun (WGS) entry which is preliminary data.</text>
</comment>
<evidence type="ECO:0000313" key="1">
    <source>
        <dbReference type="EMBL" id="RHZ60180.1"/>
    </source>
</evidence>
<name>A0A397HID0_9GLOM</name>
<protein>
    <submittedName>
        <fullName evidence="1">Uncharacterized protein</fullName>
    </submittedName>
</protein>
<dbReference type="AlphaFoldDB" id="A0A397HID0"/>
<reference evidence="1 2" key="1">
    <citation type="submission" date="2018-08" db="EMBL/GenBank/DDBJ databases">
        <title>Genome and evolution of the arbuscular mycorrhizal fungus Diversispora epigaea (formerly Glomus versiforme) and its bacterial endosymbionts.</title>
        <authorList>
            <person name="Sun X."/>
            <person name="Fei Z."/>
            <person name="Harrison M."/>
        </authorList>
    </citation>
    <scope>NUCLEOTIDE SEQUENCE [LARGE SCALE GENOMIC DNA]</scope>
    <source>
        <strain evidence="1 2">IT104</strain>
    </source>
</reference>
<accession>A0A397HID0</accession>